<reference evidence="1 2" key="1">
    <citation type="journal article" date="2015" name="Nature">
        <title>rRNA introns, odd ribosomes, and small enigmatic genomes across a large radiation of phyla.</title>
        <authorList>
            <person name="Brown C.T."/>
            <person name="Hug L.A."/>
            <person name="Thomas B.C."/>
            <person name="Sharon I."/>
            <person name="Castelle C.J."/>
            <person name="Singh A."/>
            <person name="Wilkins M.J."/>
            <person name="Williams K.H."/>
            <person name="Banfield J.F."/>
        </authorList>
    </citation>
    <scope>NUCLEOTIDE SEQUENCE [LARGE SCALE GENOMIC DNA]</scope>
</reference>
<gene>
    <name evidence="1" type="ORF">UW52_C0050G0001</name>
</gene>
<evidence type="ECO:0000313" key="2">
    <source>
        <dbReference type="Proteomes" id="UP000034521"/>
    </source>
</evidence>
<dbReference type="Proteomes" id="UP000034521">
    <property type="component" value="Unassembled WGS sequence"/>
</dbReference>
<comment type="caution">
    <text evidence="1">The sequence shown here is derived from an EMBL/GenBank/DDBJ whole genome shotgun (WGS) entry which is preliminary data.</text>
</comment>
<proteinExistence type="predicted"/>
<organism evidence="1 2">
    <name type="scientific">Candidatus Gottesmanbacteria bacterium GW2011_GWA1_44_24b</name>
    <dbReference type="NCBI Taxonomy" id="1618437"/>
    <lineage>
        <taxon>Bacteria</taxon>
        <taxon>Candidatus Gottesmaniibacteriota</taxon>
    </lineage>
</organism>
<dbReference type="EMBL" id="LCIQ01000050">
    <property type="protein sequence ID" value="KKT59060.1"/>
    <property type="molecule type" value="Genomic_DNA"/>
</dbReference>
<protein>
    <recommendedName>
        <fullName evidence="3">Recombinase</fullName>
    </recommendedName>
</protein>
<name>A0A0G1IIQ0_9BACT</name>
<sequence length="274" mass="31820">MTAEIQKGIVYYHCTHYRNCKQRAYTREDTLEEQFHQILTALRLKEKTADAVRQGILARREEEYGFQKTRLVDLKLQYQHLIEWIDKIYDDKMAGLIDEEMYKRKSADYLKRKGELTETIADYTNGNINTFELSLNVLELVNKASEIYKRRTPEEKQMLLKVLVSNATLKDKEIDATLRVPFNYIVEYNKTNNKSGIADSNPDRTLVVPEAYSFALQCRVYGAGRQPLGPRQPGYVLSEWWGSNPRPHRPKRCALPTALHSVRRSGQTPIDCSI</sequence>
<evidence type="ECO:0008006" key="3">
    <source>
        <dbReference type="Google" id="ProtNLM"/>
    </source>
</evidence>
<dbReference type="AlphaFoldDB" id="A0A0G1IIQ0"/>
<evidence type="ECO:0000313" key="1">
    <source>
        <dbReference type="EMBL" id="KKT59060.1"/>
    </source>
</evidence>
<accession>A0A0G1IIQ0</accession>